<evidence type="ECO:0000313" key="1">
    <source>
        <dbReference type="EMBL" id="KAF2866122.1"/>
    </source>
</evidence>
<organism evidence="1 2">
    <name type="scientific">Massariosphaeria phaeospora</name>
    <dbReference type="NCBI Taxonomy" id="100035"/>
    <lineage>
        <taxon>Eukaryota</taxon>
        <taxon>Fungi</taxon>
        <taxon>Dikarya</taxon>
        <taxon>Ascomycota</taxon>
        <taxon>Pezizomycotina</taxon>
        <taxon>Dothideomycetes</taxon>
        <taxon>Pleosporomycetidae</taxon>
        <taxon>Pleosporales</taxon>
        <taxon>Pleosporales incertae sedis</taxon>
        <taxon>Massariosphaeria</taxon>
    </lineage>
</organism>
<sequence length="121" mass="12833">MAFCAVSGPLPNPPTTRPSCAVPIGGSNSTRLDNCCNSHINAIRTYADDCYQYCEVDNAADVQMCLDRDLGPYDANKPTFQCFNVVENQAVGGAHGRLRTPGIWAVVVLGISLASGLLSVL</sequence>
<protein>
    <submittedName>
        <fullName evidence="1">Uncharacterized protein</fullName>
    </submittedName>
</protein>
<evidence type="ECO:0000313" key="2">
    <source>
        <dbReference type="Proteomes" id="UP000481861"/>
    </source>
</evidence>
<comment type="caution">
    <text evidence="1">The sequence shown here is derived from an EMBL/GenBank/DDBJ whole genome shotgun (WGS) entry which is preliminary data.</text>
</comment>
<dbReference type="EMBL" id="JAADJZ010000029">
    <property type="protein sequence ID" value="KAF2866122.1"/>
    <property type="molecule type" value="Genomic_DNA"/>
</dbReference>
<dbReference type="Proteomes" id="UP000481861">
    <property type="component" value="Unassembled WGS sequence"/>
</dbReference>
<keyword evidence="2" id="KW-1185">Reference proteome</keyword>
<name>A0A7C8M7Y3_9PLEO</name>
<dbReference type="OrthoDB" id="3682427at2759"/>
<reference evidence="1 2" key="1">
    <citation type="submission" date="2020-01" db="EMBL/GenBank/DDBJ databases">
        <authorList>
            <consortium name="DOE Joint Genome Institute"/>
            <person name="Haridas S."/>
            <person name="Albert R."/>
            <person name="Binder M."/>
            <person name="Bloem J."/>
            <person name="Labutti K."/>
            <person name="Salamov A."/>
            <person name="Andreopoulos B."/>
            <person name="Baker S.E."/>
            <person name="Barry K."/>
            <person name="Bills G."/>
            <person name="Bluhm B.H."/>
            <person name="Cannon C."/>
            <person name="Castanera R."/>
            <person name="Culley D.E."/>
            <person name="Daum C."/>
            <person name="Ezra D."/>
            <person name="Gonzalez J.B."/>
            <person name="Henrissat B."/>
            <person name="Kuo A."/>
            <person name="Liang C."/>
            <person name="Lipzen A."/>
            <person name="Lutzoni F."/>
            <person name="Magnuson J."/>
            <person name="Mondo S."/>
            <person name="Nolan M."/>
            <person name="Ohm R."/>
            <person name="Pangilinan J."/>
            <person name="Park H.-J.H."/>
            <person name="Ramirez L."/>
            <person name="Alfaro M."/>
            <person name="Sun H."/>
            <person name="Tritt A."/>
            <person name="Yoshinaga Y."/>
            <person name="Zwiers L.-H.L."/>
            <person name="Turgeon B.G."/>
            <person name="Goodwin S.B."/>
            <person name="Spatafora J.W."/>
            <person name="Crous P.W."/>
            <person name="Grigoriev I.V."/>
        </authorList>
    </citation>
    <scope>NUCLEOTIDE SEQUENCE [LARGE SCALE GENOMIC DNA]</scope>
    <source>
        <strain evidence="1 2">CBS 611.86</strain>
    </source>
</reference>
<accession>A0A7C8M7Y3</accession>
<proteinExistence type="predicted"/>
<gene>
    <name evidence="1" type="ORF">BDV95DRAFT_505465</name>
</gene>
<dbReference type="AlphaFoldDB" id="A0A7C8M7Y3"/>